<feature type="transmembrane region" description="Helical" evidence="15">
    <location>
        <begin position="137"/>
        <end position="159"/>
    </location>
</feature>
<evidence type="ECO:0000256" key="11">
    <source>
        <dbReference type="ARBA" id="ARBA00022967"/>
    </source>
</evidence>
<dbReference type="Pfam" id="PF00403">
    <property type="entry name" value="HMA"/>
    <property type="match status" value="1"/>
</dbReference>
<dbReference type="Gene3D" id="3.40.50.1000">
    <property type="entry name" value="HAD superfamily/HAD-like"/>
    <property type="match status" value="1"/>
</dbReference>
<keyword evidence="14 15" id="KW-0472">Membrane</keyword>
<dbReference type="GO" id="GO:0005886">
    <property type="term" value="C:plasma membrane"/>
    <property type="evidence" value="ECO:0007669"/>
    <property type="project" value="UniProtKB-SubCell"/>
</dbReference>
<dbReference type="Gene3D" id="2.70.150.10">
    <property type="entry name" value="Calcium-transporting ATPase, cytoplasmic transduction domain A"/>
    <property type="match status" value="1"/>
</dbReference>
<dbReference type="PROSITE" id="PS00154">
    <property type="entry name" value="ATPASE_E1_E2"/>
    <property type="match status" value="1"/>
</dbReference>
<dbReference type="InterPro" id="IPR036412">
    <property type="entry name" value="HAD-like_sf"/>
</dbReference>
<comment type="similarity">
    <text evidence="2 15">Belongs to the cation transport ATPase (P-type) (TC 3.A.3) family. Type IB subfamily.</text>
</comment>
<dbReference type="InterPro" id="IPR008250">
    <property type="entry name" value="ATPase_P-typ_transduc_dom_A_sf"/>
</dbReference>
<evidence type="ECO:0000256" key="7">
    <source>
        <dbReference type="ARBA" id="ARBA00022723"/>
    </source>
</evidence>
<feature type="transmembrane region" description="Helical" evidence="15">
    <location>
        <begin position="171"/>
        <end position="190"/>
    </location>
</feature>
<dbReference type="PANTHER" id="PTHR43520:SF5">
    <property type="entry name" value="CATION-TRANSPORTING P-TYPE ATPASE-RELATED"/>
    <property type="match status" value="1"/>
</dbReference>
<dbReference type="InterPro" id="IPR027256">
    <property type="entry name" value="P-typ_ATPase_IB"/>
</dbReference>
<keyword evidence="8 15" id="KW-0547">Nucleotide-binding</keyword>
<dbReference type="InterPro" id="IPR023214">
    <property type="entry name" value="HAD_sf"/>
</dbReference>
<feature type="transmembrane region" description="Helical" evidence="15">
    <location>
        <begin position="411"/>
        <end position="436"/>
    </location>
</feature>
<dbReference type="EMBL" id="JAEHHL010000012">
    <property type="protein sequence ID" value="MBK0400993.1"/>
    <property type="molecule type" value="Genomic_DNA"/>
</dbReference>
<organism evidence="17 18">
    <name type="scientific">Thermohalobaculum xanthum</name>
    <dbReference type="NCBI Taxonomy" id="2753746"/>
    <lineage>
        <taxon>Bacteria</taxon>
        <taxon>Pseudomonadati</taxon>
        <taxon>Pseudomonadota</taxon>
        <taxon>Alphaproteobacteria</taxon>
        <taxon>Rhodobacterales</taxon>
        <taxon>Paracoccaceae</taxon>
        <taxon>Thermohalobaculum</taxon>
    </lineage>
</organism>
<gene>
    <name evidence="17" type="primary">cadA</name>
    <name evidence="17" type="ORF">H0I76_17490</name>
</gene>
<dbReference type="GO" id="GO:0043682">
    <property type="term" value="F:P-type divalent copper transporter activity"/>
    <property type="evidence" value="ECO:0007669"/>
    <property type="project" value="TreeGrafter"/>
</dbReference>
<dbReference type="NCBIfam" id="TIGR01511">
    <property type="entry name" value="ATPase-IB1_Cu"/>
    <property type="match status" value="1"/>
</dbReference>
<comment type="caution">
    <text evidence="17">The sequence shown here is derived from an EMBL/GenBank/DDBJ whole genome shotgun (WGS) entry which is preliminary data.</text>
</comment>
<keyword evidence="5" id="KW-0597">Phosphoprotein</keyword>
<keyword evidence="12 15" id="KW-1133">Transmembrane helix</keyword>
<dbReference type="AlphaFoldDB" id="A0A8J7SGE4"/>
<keyword evidence="3" id="KW-0813">Transport</keyword>
<dbReference type="GO" id="GO:0005524">
    <property type="term" value="F:ATP binding"/>
    <property type="evidence" value="ECO:0007669"/>
    <property type="project" value="UniProtKB-UniRule"/>
</dbReference>
<dbReference type="Pfam" id="PF00702">
    <property type="entry name" value="Hydrolase"/>
    <property type="match status" value="1"/>
</dbReference>
<dbReference type="GO" id="GO:0005507">
    <property type="term" value="F:copper ion binding"/>
    <property type="evidence" value="ECO:0007669"/>
    <property type="project" value="TreeGrafter"/>
</dbReference>
<dbReference type="GO" id="GO:0016887">
    <property type="term" value="F:ATP hydrolysis activity"/>
    <property type="evidence" value="ECO:0007669"/>
    <property type="project" value="InterPro"/>
</dbReference>
<keyword evidence="9 15" id="KW-0067">ATP-binding</keyword>
<keyword evidence="18" id="KW-1185">Reference proteome</keyword>
<dbReference type="Pfam" id="PF00122">
    <property type="entry name" value="E1-E2_ATPase"/>
    <property type="match status" value="1"/>
</dbReference>
<dbReference type="CDD" id="cd00371">
    <property type="entry name" value="HMA"/>
    <property type="match status" value="1"/>
</dbReference>
<keyword evidence="11" id="KW-1278">Translocase</keyword>
<dbReference type="Gene3D" id="3.30.70.100">
    <property type="match status" value="1"/>
</dbReference>
<reference evidence="17" key="1">
    <citation type="submission" date="2020-12" db="EMBL/GenBank/DDBJ databases">
        <title>Bacterial taxonomy.</title>
        <authorList>
            <person name="Pan X."/>
        </authorList>
    </citation>
    <scope>NUCLEOTIDE SEQUENCE</scope>
    <source>
        <strain evidence="17">M0105</strain>
    </source>
</reference>
<keyword evidence="4 15" id="KW-1003">Cell membrane</keyword>
<dbReference type="Proteomes" id="UP000655420">
    <property type="component" value="Unassembled WGS sequence"/>
</dbReference>
<dbReference type="PROSITE" id="PS50846">
    <property type="entry name" value="HMA_2"/>
    <property type="match status" value="1"/>
</dbReference>
<dbReference type="SUPFAM" id="SSF81653">
    <property type="entry name" value="Calcium ATPase, transduction domain A"/>
    <property type="match status" value="1"/>
</dbReference>
<evidence type="ECO:0000256" key="9">
    <source>
        <dbReference type="ARBA" id="ARBA00022840"/>
    </source>
</evidence>
<dbReference type="GO" id="GO:0055070">
    <property type="term" value="P:copper ion homeostasis"/>
    <property type="evidence" value="ECO:0007669"/>
    <property type="project" value="TreeGrafter"/>
</dbReference>
<evidence type="ECO:0000256" key="1">
    <source>
        <dbReference type="ARBA" id="ARBA00004651"/>
    </source>
</evidence>
<dbReference type="SUPFAM" id="SSF55008">
    <property type="entry name" value="HMA, heavy metal-associated domain"/>
    <property type="match status" value="1"/>
</dbReference>
<dbReference type="InterPro" id="IPR023299">
    <property type="entry name" value="ATPase_P-typ_cyto_dom_N"/>
</dbReference>
<dbReference type="SUPFAM" id="SSF81665">
    <property type="entry name" value="Calcium ATPase, transmembrane domain M"/>
    <property type="match status" value="1"/>
</dbReference>
<dbReference type="Gene3D" id="3.40.1110.10">
    <property type="entry name" value="Calcium-transporting ATPase, cytoplasmic domain N"/>
    <property type="match status" value="1"/>
</dbReference>
<evidence type="ECO:0000256" key="15">
    <source>
        <dbReference type="RuleBase" id="RU362081"/>
    </source>
</evidence>
<dbReference type="PRINTS" id="PR00119">
    <property type="entry name" value="CATATPASE"/>
</dbReference>
<evidence type="ECO:0000256" key="12">
    <source>
        <dbReference type="ARBA" id="ARBA00022989"/>
    </source>
</evidence>
<feature type="domain" description="HMA" evidence="16">
    <location>
        <begin position="52"/>
        <end position="118"/>
    </location>
</feature>
<dbReference type="InterPro" id="IPR017969">
    <property type="entry name" value="Heavy-metal-associated_CS"/>
</dbReference>
<dbReference type="PROSITE" id="PS01047">
    <property type="entry name" value="HMA_1"/>
    <property type="match status" value="1"/>
</dbReference>
<evidence type="ECO:0000256" key="4">
    <source>
        <dbReference type="ARBA" id="ARBA00022475"/>
    </source>
</evidence>
<evidence type="ECO:0000256" key="8">
    <source>
        <dbReference type="ARBA" id="ARBA00022741"/>
    </source>
</evidence>
<proteinExistence type="inferred from homology"/>
<keyword evidence="6 15" id="KW-0812">Transmembrane</keyword>
<evidence type="ECO:0000256" key="14">
    <source>
        <dbReference type="ARBA" id="ARBA00023136"/>
    </source>
</evidence>
<evidence type="ECO:0000313" key="18">
    <source>
        <dbReference type="Proteomes" id="UP000655420"/>
    </source>
</evidence>
<feature type="transmembrane region" description="Helical" evidence="15">
    <location>
        <begin position="202"/>
        <end position="224"/>
    </location>
</feature>
<feature type="transmembrane region" description="Helical" evidence="15">
    <location>
        <begin position="703"/>
        <end position="723"/>
    </location>
</feature>
<evidence type="ECO:0000256" key="10">
    <source>
        <dbReference type="ARBA" id="ARBA00022842"/>
    </source>
</evidence>
<dbReference type="InterPro" id="IPR018303">
    <property type="entry name" value="ATPase_P-typ_P_site"/>
</dbReference>
<dbReference type="InterPro" id="IPR023298">
    <property type="entry name" value="ATPase_P-typ_TM_dom_sf"/>
</dbReference>
<name>A0A8J7SGE4_9RHOB</name>
<protein>
    <submittedName>
        <fullName evidence="17">Cadmium-translocating P-type ATPase</fullName>
    </submittedName>
</protein>
<dbReference type="NCBIfam" id="TIGR01512">
    <property type="entry name" value="ATPase-IB2_Cd"/>
    <property type="match status" value="1"/>
</dbReference>
<accession>A0A8J7SGE4</accession>
<dbReference type="RefSeq" id="WP_200612921.1">
    <property type="nucleotide sequence ID" value="NZ_JAEHHL010000012.1"/>
</dbReference>
<keyword evidence="7 15" id="KW-0479">Metal-binding</keyword>
<keyword evidence="13" id="KW-0406">Ion transport</keyword>
<dbReference type="NCBIfam" id="TIGR01494">
    <property type="entry name" value="ATPase_P-type"/>
    <property type="match status" value="1"/>
</dbReference>
<dbReference type="NCBIfam" id="TIGR01525">
    <property type="entry name" value="ATPase-IB_hvy"/>
    <property type="match status" value="1"/>
</dbReference>
<dbReference type="SUPFAM" id="SSF56784">
    <property type="entry name" value="HAD-like"/>
    <property type="match status" value="1"/>
</dbReference>
<dbReference type="InterPro" id="IPR036163">
    <property type="entry name" value="HMA_dom_sf"/>
</dbReference>
<evidence type="ECO:0000256" key="6">
    <source>
        <dbReference type="ARBA" id="ARBA00022692"/>
    </source>
</evidence>
<evidence type="ECO:0000256" key="5">
    <source>
        <dbReference type="ARBA" id="ARBA00022553"/>
    </source>
</evidence>
<sequence>MRDAAGQTGADIAPVTRSGGCCPTGLAAQLAAERMTEAGAGRWVRPATQDAVALDLMVPAIRCAACMSAIETGLTNLPGVASARVNLSMRRVRVLFDPASASADAVIARLRALGYEAQPFDAKAMADIDRDTVGRDLLARLGVAGFAMMNVMLLSVAVWSGADAATRDLMHWISGLIALPAIAFAGVPFFRSAILSLRSGRVNMDVPISLAVLLAVGVSLYETAHSGEHAYFDAGISLVFFLLVGRYLDHRTRAVARSAAAELTALSARAATVILPEGGRAAVAIDDLATGALVEVLPGERIPADGVLEWGQSDLDRSMVTGETNPEPVAAGAAVHAGMLNISGPLRIRVSATGEATLLAEIARMIEAAELGKTRYDRWADKASRQYVWGVHVMSCVAFGGWMWATGGDVYRSVMIAAAVLIITCPCALGLAVPAVHAAASGRLFRRGIFLKDGAVLEQLAEVQMVVFDKTGTLTVGQPGLIAAPSDDDPAWPLAAALAEASRHPLAKALAEAARLRGITPAKIDTATEIPGAGVEGRSGAITLRLGRADWVGAGSADTTAVWLRAGDAEPVKFAFADELREDAAETVDWLKSRGLRVAMFSGDAEGPVARAAAATGIEDTRARMSPADKLAALEDLARNGVKVLMVGDGINDAPSLAAAHASMSPVAASDVSRAAAGLVFTGHRLAPVRFAIETAGAARARALENFAFSALYNIVAVPVALFGFVTPLIAALSMSGSSIVVTLNALRIRGFRP</sequence>
<feature type="transmembrane region" description="Helical" evidence="15">
    <location>
        <begin position="230"/>
        <end position="248"/>
    </location>
</feature>
<keyword evidence="10" id="KW-0460">Magnesium</keyword>
<dbReference type="InterPro" id="IPR001757">
    <property type="entry name" value="P_typ_ATPase"/>
</dbReference>
<evidence type="ECO:0000256" key="2">
    <source>
        <dbReference type="ARBA" id="ARBA00006024"/>
    </source>
</evidence>
<evidence type="ECO:0000256" key="13">
    <source>
        <dbReference type="ARBA" id="ARBA00023065"/>
    </source>
</evidence>
<comment type="subcellular location">
    <subcellularLocation>
        <location evidence="1">Cell membrane</location>
        <topology evidence="1">Multi-pass membrane protein</topology>
    </subcellularLocation>
</comment>
<evidence type="ECO:0000256" key="3">
    <source>
        <dbReference type="ARBA" id="ARBA00022448"/>
    </source>
</evidence>
<dbReference type="InterPro" id="IPR059000">
    <property type="entry name" value="ATPase_P-type_domA"/>
</dbReference>
<feature type="transmembrane region" description="Helical" evidence="15">
    <location>
        <begin position="387"/>
        <end position="405"/>
    </location>
</feature>
<evidence type="ECO:0000313" key="17">
    <source>
        <dbReference type="EMBL" id="MBK0400993.1"/>
    </source>
</evidence>
<dbReference type="PANTHER" id="PTHR43520">
    <property type="entry name" value="ATP7, ISOFORM B"/>
    <property type="match status" value="1"/>
</dbReference>
<evidence type="ECO:0000259" key="16">
    <source>
        <dbReference type="PROSITE" id="PS50846"/>
    </source>
</evidence>
<dbReference type="InterPro" id="IPR006121">
    <property type="entry name" value="HMA_dom"/>
</dbReference>